<keyword evidence="15" id="KW-1185">Reference proteome</keyword>
<dbReference type="InterPro" id="IPR029056">
    <property type="entry name" value="Ribokinase-like"/>
</dbReference>
<dbReference type="GO" id="GO:0005524">
    <property type="term" value="F:ATP binding"/>
    <property type="evidence" value="ECO:0007669"/>
    <property type="project" value="UniProtKB-UniRule"/>
</dbReference>
<sequence length="299" mass="31464">MANIGVVGSISMDYVVSADRPVKIGQTIYGQDFKMNFGGKGANQAVAAAKLGGRVTMIGAVGLDQIGQSLINNLESYGIDCSSVKKVANQGSGAAVISLIDGDNSIIYVPGANQALGANDILALKLVFSKFDMILVQNETPEATVSQLIHLASLIKVPIIYNPAPARKFALDLLAKVNYITPNETEFVSIFETQNYEDVLSHYPNKILVTLGHQGVVYYDGHQLVQVPAYPVAEVVDTTGAGDTFNGALAVALSGGRNLHSAIQLANLAASLSIQKFGAQGGIPSLTELKASQHYSAID</sequence>
<feature type="binding site" evidence="12">
    <location>
        <begin position="39"/>
        <end position="43"/>
    </location>
    <ligand>
        <name>substrate</name>
    </ligand>
</feature>
<evidence type="ECO:0000256" key="5">
    <source>
        <dbReference type="ARBA" id="ARBA00022723"/>
    </source>
</evidence>
<evidence type="ECO:0000259" key="13">
    <source>
        <dbReference type="Pfam" id="PF00294"/>
    </source>
</evidence>
<dbReference type="GO" id="GO:0019303">
    <property type="term" value="P:D-ribose catabolic process"/>
    <property type="evidence" value="ECO:0007669"/>
    <property type="project" value="UniProtKB-UniRule"/>
</dbReference>
<feature type="binding site" evidence="12">
    <location>
        <position position="183"/>
    </location>
    <ligand>
        <name>ATP</name>
        <dbReference type="ChEBI" id="CHEBI:30616"/>
    </ligand>
</feature>
<feature type="binding site" evidence="12">
    <location>
        <begin position="210"/>
        <end position="215"/>
    </location>
    <ligand>
        <name>ATP</name>
        <dbReference type="ChEBI" id="CHEBI:30616"/>
    </ligand>
</feature>
<feature type="binding site" evidence="12">
    <location>
        <position position="239"/>
    </location>
    <ligand>
        <name>K(+)</name>
        <dbReference type="ChEBI" id="CHEBI:29103"/>
    </ligand>
</feature>
<comment type="similarity">
    <text evidence="1">Belongs to the carbohydrate kinase pfkB family.</text>
</comment>
<evidence type="ECO:0000313" key="15">
    <source>
        <dbReference type="Proteomes" id="UP000198833"/>
    </source>
</evidence>
<feature type="binding site" evidence="12">
    <location>
        <position position="267"/>
    </location>
    <ligand>
        <name>ATP</name>
        <dbReference type="ChEBI" id="CHEBI:30616"/>
    </ligand>
</feature>
<dbReference type="PROSITE" id="PS00584">
    <property type="entry name" value="PFKB_KINASES_2"/>
    <property type="match status" value="1"/>
</dbReference>
<feature type="domain" description="Carbohydrate kinase PfkB" evidence="13">
    <location>
        <begin position="1"/>
        <end position="284"/>
    </location>
</feature>
<evidence type="ECO:0000256" key="8">
    <source>
        <dbReference type="ARBA" id="ARBA00022840"/>
    </source>
</evidence>
<dbReference type="SUPFAM" id="SSF53613">
    <property type="entry name" value="Ribokinase-like"/>
    <property type="match status" value="1"/>
</dbReference>
<accession>A0A1H9F204</accession>
<keyword evidence="11 12" id="KW-0119">Carbohydrate metabolism</keyword>
<keyword evidence="6 12" id="KW-0547">Nucleotide-binding</keyword>
<dbReference type="InterPro" id="IPR011877">
    <property type="entry name" value="Ribokinase"/>
</dbReference>
<comment type="subunit">
    <text evidence="12">Homodimer.</text>
</comment>
<evidence type="ECO:0000256" key="6">
    <source>
        <dbReference type="ARBA" id="ARBA00022741"/>
    </source>
</evidence>
<dbReference type="InterPro" id="IPR002139">
    <property type="entry name" value="Ribo/fructo_kinase"/>
</dbReference>
<comment type="function">
    <text evidence="12">Catalyzes the phosphorylation of ribose at O-5 in a reaction requiring ATP and magnesium. The resulting D-ribose-5-phosphate can then be used either for sythesis of nucleotides, histidine, and tryptophan, or as a component of the pentose phosphate pathway.</text>
</comment>
<feature type="binding site" evidence="12">
    <location>
        <position position="276"/>
    </location>
    <ligand>
        <name>K(+)</name>
        <dbReference type="ChEBI" id="CHEBI:29103"/>
    </ligand>
</feature>
<dbReference type="EC" id="2.7.1.15" evidence="2 12"/>
<dbReference type="Pfam" id="PF00294">
    <property type="entry name" value="PfkB"/>
    <property type="match status" value="1"/>
</dbReference>
<evidence type="ECO:0000256" key="1">
    <source>
        <dbReference type="ARBA" id="ARBA00005380"/>
    </source>
</evidence>
<dbReference type="UniPathway" id="UPA00916">
    <property type="reaction ID" value="UER00889"/>
</dbReference>
<feature type="binding site" evidence="12">
    <location>
        <position position="278"/>
    </location>
    <ligand>
        <name>K(+)</name>
        <dbReference type="ChEBI" id="CHEBI:29103"/>
    </ligand>
</feature>
<comment type="caution">
    <text evidence="12">Lacks conserved residue(s) required for the propagation of feature annotation.</text>
</comment>
<dbReference type="GO" id="GO:0004747">
    <property type="term" value="F:ribokinase activity"/>
    <property type="evidence" value="ECO:0007669"/>
    <property type="project" value="UniProtKB-UniRule"/>
</dbReference>
<gene>
    <name evidence="12" type="primary">rbsK</name>
    <name evidence="14" type="ORF">SAMN04488558_10827</name>
</gene>
<protein>
    <recommendedName>
        <fullName evidence="3 12">Ribokinase</fullName>
        <shortName evidence="12">RK</shortName>
        <ecNumber evidence="2 12">2.7.1.15</ecNumber>
    </recommendedName>
</protein>
<feature type="binding site" evidence="12">
    <location>
        <position position="139"/>
    </location>
    <ligand>
        <name>substrate</name>
    </ligand>
</feature>
<dbReference type="HAMAP" id="MF_01987">
    <property type="entry name" value="Ribokinase"/>
    <property type="match status" value="1"/>
</dbReference>
<dbReference type="PRINTS" id="PR00990">
    <property type="entry name" value="RIBOKINASE"/>
</dbReference>
<comment type="cofactor">
    <cofactor evidence="12">
        <name>Mg(2+)</name>
        <dbReference type="ChEBI" id="CHEBI:18420"/>
    </cofactor>
    <text evidence="12">Requires a divalent cation, most likely magnesium in vivo, as an electrophilic catalyst to aid phosphoryl group transfer. It is the chelate of the metal and the nucleotide that is the actual substrate.</text>
</comment>
<keyword evidence="12" id="KW-0963">Cytoplasm</keyword>
<dbReference type="GO" id="GO:0005829">
    <property type="term" value="C:cytosol"/>
    <property type="evidence" value="ECO:0007669"/>
    <property type="project" value="TreeGrafter"/>
</dbReference>
<feature type="binding site" evidence="12">
    <location>
        <position position="237"/>
    </location>
    <ligand>
        <name>K(+)</name>
        <dbReference type="ChEBI" id="CHEBI:29103"/>
    </ligand>
</feature>
<comment type="catalytic activity">
    <reaction evidence="12">
        <text>D-ribose + ATP = D-ribose 5-phosphate + ADP + H(+)</text>
        <dbReference type="Rhea" id="RHEA:13697"/>
        <dbReference type="ChEBI" id="CHEBI:15378"/>
        <dbReference type="ChEBI" id="CHEBI:30616"/>
        <dbReference type="ChEBI" id="CHEBI:47013"/>
        <dbReference type="ChEBI" id="CHEBI:78346"/>
        <dbReference type="ChEBI" id="CHEBI:456216"/>
        <dbReference type="EC" id="2.7.1.15"/>
    </reaction>
</comment>
<dbReference type="STRING" id="89093.SAMN04488558_10827"/>
<organism evidence="14 15">
    <name type="scientific">Ignavigranum ruoffiae</name>
    <dbReference type="NCBI Taxonomy" id="89093"/>
    <lineage>
        <taxon>Bacteria</taxon>
        <taxon>Bacillati</taxon>
        <taxon>Bacillota</taxon>
        <taxon>Bacilli</taxon>
        <taxon>Lactobacillales</taxon>
        <taxon>Aerococcaceae</taxon>
        <taxon>Ignavigranum</taxon>
    </lineage>
</organism>
<dbReference type="InterPro" id="IPR002173">
    <property type="entry name" value="Carboh/pur_kinase_PfkB_CS"/>
</dbReference>
<feature type="binding site" evidence="12">
    <location>
        <begin position="11"/>
        <end position="13"/>
    </location>
    <ligand>
        <name>substrate</name>
    </ligand>
</feature>
<dbReference type="GO" id="GO:0046872">
    <property type="term" value="F:metal ion binding"/>
    <property type="evidence" value="ECO:0007669"/>
    <property type="project" value="UniProtKB-KW"/>
</dbReference>
<keyword evidence="10 12" id="KW-0630">Potassium</keyword>
<evidence type="ECO:0000256" key="10">
    <source>
        <dbReference type="ARBA" id="ARBA00022958"/>
    </source>
</evidence>
<keyword evidence="4 12" id="KW-0808">Transferase</keyword>
<keyword evidence="5 12" id="KW-0479">Metal-binding</keyword>
<feature type="active site" description="Proton acceptor" evidence="12">
    <location>
        <position position="243"/>
    </location>
</feature>
<dbReference type="CDD" id="cd01174">
    <property type="entry name" value="ribokinase"/>
    <property type="match status" value="1"/>
</dbReference>
<dbReference type="AlphaFoldDB" id="A0A1H9F204"/>
<keyword evidence="7 12" id="KW-0418">Kinase</keyword>
<reference evidence="14 15" key="1">
    <citation type="submission" date="2016-10" db="EMBL/GenBank/DDBJ databases">
        <authorList>
            <person name="de Groot N.N."/>
        </authorList>
    </citation>
    <scope>NUCLEOTIDE SEQUENCE [LARGE SCALE GENOMIC DNA]</scope>
    <source>
        <strain evidence="14 15">DSM 15695</strain>
    </source>
</reference>
<name>A0A1H9F204_9LACT</name>
<evidence type="ECO:0000313" key="14">
    <source>
        <dbReference type="EMBL" id="SEQ31268.1"/>
    </source>
</evidence>
<keyword evidence="9 12" id="KW-0460">Magnesium</keyword>
<evidence type="ECO:0000256" key="3">
    <source>
        <dbReference type="ARBA" id="ARBA00016943"/>
    </source>
</evidence>
<feature type="binding site" evidence="12">
    <location>
        <position position="243"/>
    </location>
    <ligand>
        <name>substrate</name>
    </ligand>
</feature>
<evidence type="ECO:0000256" key="4">
    <source>
        <dbReference type="ARBA" id="ARBA00022679"/>
    </source>
</evidence>
<evidence type="ECO:0000256" key="9">
    <source>
        <dbReference type="ARBA" id="ARBA00022842"/>
    </source>
</evidence>
<dbReference type="Proteomes" id="UP000198833">
    <property type="component" value="Unassembled WGS sequence"/>
</dbReference>
<dbReference type="OrthoDB" id="9775849at2"/>
<dbReference type="PANTHER" id="PTHR10584">
    <property type="entry name" value="SUGAR KINASE"/>
    <property type="match status" value="1"/>
</dbReference>
<dbReference type="Gene3D" id="3.40.1190.20">
    <property type="match status" value="1"/>
</dbReference>
<evidence type="ECO:0000256" key="11">
    <source>
        <dbReference type="ARBA" id="ARBA00023277"/>
    </source>
</evidence>
<feature type="binding site" evidence="12">
    <location>
        <position position="273"/>
    </location>
    <ligand>
        <name>K(+)</name>
        <dbReference type="ChEBI" id="CHEBI:29103"/>
    </ligand>
</feature>
<proteinExistence type="inferred from homology"/>
<evidence type="ECO:0000256" key="2">
    <source>
        <dbReference type="ARBA" id="ARBA00012035"/>
    </source>
</evidence>
<comment type="similarity">
    <text evidence="12">Belongs to the carbohydrate kinase PfkB family. Ribokinase subfamily.</text>
</comment>
<dbReference type="PANTHER" id="PTHR10584:SF166">
    <property type="entry name" value="RIBOKINASE"/>
    <property type="match status" value="1"/>
</dbReference>
<evidence type="ECO:0000256" key="12">
    <source>
        <dbReference type="HAMAP-Rule" id="MF_01987"/>
    </source>
</evidence>
<dbReference type="InterPro" id="IPR011611">
    <property type="entry name" value="PfkB_dom"/>
</dbReference>
<keyword evidence="8 12" id="KW-0067">ATP-binding</keyword>
<comment type="pathway">
    <text evidence="12">Carbohydrate metabolism; D-ribose degradation; D-ribose 5-phosphate from beta-D-ribopyranose: step 2/2.</text>
</comment>
<comment type="activity regulation">
    <text evidence="12">Activated by a monovalent cation that binds near, but not in, the active site. The most likely occupant of the site in vivo is potassium. Ion binding induces a conformational change that may alter substrate affinity.</text>
</comment>
<dbReference type="EMBL" id="FOEN01000008">
    <property type="protein sequence ID" value="SEQ31268.1"/>
    <property type="molecule type" value="Genomic_DNA"/>
</dbReference>
<evidence type="ECO:0000256" key="7">
    <source>
        <dbReference type="ARBA" id="ARBA00022777"/>
    </source>
</evidence>
<feature type="binding site" evidence="12">
    <location>
        <begin position="242"/>
        <end position="243"/>
    </location>
    <ligand>
        <name>ATP</name>
        <dbReference type="ChEBI" id="CHEBI:30616"/>
    </ligand>
</feature>
<comment type="subcellular location">
    <subcellularLocation>
        <location evidence="12">Cytoplasm</location>
    </subcellularLocation>
</comment>